<evidence type="ECO:0000313" key="2">
    <source>
        <dbReference type="Proteomes" id="UP001055811"/>
    </source>
</evidence>
<accession>A0ACB9CXL3</accession>
<proteinExistence type="predicted"/>
<name>A0ACB9CXL3_CICIN</name>
<organism evidence="1 2">
    <name type="scientific">Cichorium intybus</name>
    <name type="common">Chicory</name>
    <dbReference type="NCBI Taxonomy" id="13427"/>
    <lineage>
        <taxon>Eukaryota</taxon>
        <taxon>Viridiplantae</taxon>
        <taxon>Streptophyta</taxon>
        <taxon>Embryophyta</taxon>
        <taxon>Tracheophyta</taxon>
        <taxon>Spermatophyta</taxon>
        <taxon>Magnoliopsida</taxon>
        <taxon>eudicotyledons</taxon>
        <taxon>Gunneridae</taxon>
        <taxon>Pentapetalae</taxon>
        <taxon>asterids</taxon>
        <taxon>campanulids</taxon>
        <taxon>Asterales</taxon>
        <taxon>Asteraceae</taxon>
        <taxon>Cichorioideae</taxon>
        <taxon>Cichorieae</taxon>
        <taxon>Cichoriinae</taxon>
        <taxon>Cichorium</taxon>
    </lineage>
</organism>
<keyword evidence="2" id="KW-1185">Reference proteome</keyword>
<sequence>MKSEEAMLKLQSITKLEPVSGVVGFEPVVTQRRRRSPVCVVEPLTGGWRSNGDRRSPVCVVGGRLVAAVDRWLEVELNEEEGVEQVVGAWRLTGGWSLNDDGGCGRRRFNEEEREERMWTCGGRKVRRFNEIETQLGLSSTFVSMHKRN</sequence>
<gene>
    <name evidence="1" type="ORF">L2E82_29403</name>
</gene>
<dbReference type="Proteomes" id="UP001055811">
    <property type="component" value="Linkage Group LG05"/>
</dbReference>
<dbReference type="EMBL" id="CM042013">
    <property type="protein sequence ID" value="KAI3739039.1"/>
    <property type="molecule type" value="Genomic_DNA"/>
</dbReference>
<protein>
    <submittedName>
        <fullName evidence="1">Uncharacterized protein</fullName>
    </submittedName>
</protein>
<reference evidence="1 2" key="2">
    <citation type="journal article" date="2022" name="Mol. Ecol. Resour.">
        <title>The genomes of chicory, endive, great burdock and yacon provide insights into Asteraceae paleo-polyploidization history and plant inulin production.</title>
        <authorList>
            <person name="Fan W."/>
            <person name="Wang S."/>
            <person name="Wang H."/>
            <person name="Wang A."/>
            <person name="Jiang F."/>
            <person name="Liu H."/>
            <person name="Zhao H."/>
            <person name="Xu D."/>
            <person name="Zhang Y."/>
        </authorList>
    </citation>
    <scope>NUCLEOTIDE SEQUENCE [LARGE SCALE GENOMIC DNA]</scope>
    <source>
        <strain evidence="2">cv. Punajuju</strain>
        <tissue evidence="1">Leaves</tissue>
    </source>
</reference>
<comment type="caution">
    <text evidence="1">The sequence shown here is derived from an EMBL/GenBank/DDBJ whole genome shotgun (WGS) entry which is preliminary data.</text>
</comment>
<evidence type="ECO:0000313" key="1">
    <source>
        <dbReference type="EMBL" id="KAI3739039.1"/>
    </source>
</evidence>
<reference evidence="2" key="1">
    <citation type="journal article" date="2022" name="Mol. Ecol. Resour.">
        <title>The genomes of chicory, endive, great burdock and yacon provide insights into Asteraceae palaeo-polyploidization history and plant inulin production.</title>
        <authorList>
            <person name="Fan W."/>
            <person name="Wang S."/>
            <person name="Wang H."/>
            <person name="Wang A."/>
            <person name="Jiang F."/>
            <person name="Liu H."/>
            <person name="Zhao H."/>
            <person name="Xu D."/>
            <person name="Zhang Y."/>
        </authorList>
    </citation>
    <scope>NUCLEOTIDE SEQUENCE [LARGE SCALE GENOMIC DNA]</scope>
    <source>
        <strain evidence="2">cv. Punajuju</strain>
    </source>
</reference>